<dbReference type="InParanoid" id="A0A1C4ZXR2"/>
<organism evidence="2 3">
    <name type="scientific">Micromonospora echinospora</name>
    <name type="common">Micromonospora purpurea</name>
    <dbReference type="NCBI Taxonomy" id="1877"/>
    <lineage>
        <taxon>Bacteria</taxon>
        <taxon>Bacillati</taxon>
        <taxon>Actinomycetota</taxon>
        <taxon>Actinomycetes</taxon>
        <taxon>Micromonosporales</taxon>
        <taxon>Micromonosporaceae</taxon>
        <taxon>Micromonospora</taxon>
    </lineage>
</organism>
<evidence type="ECO:0000313" key="2">
    <source>
        <dbReference type="EMBL" id="SCF37544.1"/>
    </source>
</evidence>
<dbReference type="EMBL" id="LT607413">
    <property type="protein sequence ID" value="SCF37544.1"/>
    <property type="molecule type" value="Genomic_DNA"/>
</dbReference>
<feature type="compositionally biased region" description="Basic and acidic residues" evidence="1">
    <location>
        <begin position="68"/>
        <end position="79"/>
    </location>
</feature>
<gene>
    <name evidence="2" type="ORF">GA0070618_5927</name>
</gene>
<feature type="region of interest" description="Disordered" evidence="1">
    <location>
        <begin position="1"/>
        <end position="31"/>
    </location>
</feature>
<dbReference type="AlphaFoldDB" id="A0A1C4ZXR2"/>
<dbReference type="RefSeq" id="WP_088984538.1">
    <property type="nucleotide sequence ID" value="NZ_LT607413.1"/>
</dbReference>
<accession>A0A1C4ZXR2</accession>
<dbReference type="Proteomes" id="UP000198253">
    <property type="component" value="Chromosome I"/>
</dbReference>
<evidence type="ECO:0000256" key="1">
    <source>
        <dbReference type="SAM" id="MobiDB-lite"/>
    </source>
</evidence>
<protein>
    <submittedName>
        <fullName evidence="2">Uncharacterized protein</fullName>
    </submittedName>
</protein>
<reference evidence="3" key="1">
    <citation type="submission" date="2016-06" db="EMBL/GenBank/DDBJ databases">
        <authorList>
            <person name="Varghese N."/>
            <person name="Submissions Spin"/>
        </authorList>
    </citation>
    <scope>NUCLEOTIDE SEQUENCE [LARGE SCALE GENOMIC DNA]</scope>
    <source>
        <strain evidence="3">DSM 43816</strain>
    </source>
</reference>
<feature type="region of interest" description="Disordered" evidence="1">
    <location>
        <begin position="49"/>
        <end position="79"/>
    </location>
</feature>
<name>A0A1C4ZXR2_MICEC</name>
<proteinExistence type="predicted"/>
<keyword evidence="3" id="KW-1185">Reference proteome</keyword>
<sequence>MSDPRYAALPLAATGLRNEDDGSGPEPTDAIVGADDAAADAARAGADVDLTGANRDGDGVPVGAADADADRERAARQAD</sequence>
<evidence type="ECO:0000313" key="3">
    <source>
        <dbReference type="Proteomes" id="UP000198253"/>
    </source>
</evidence>